<dbReference type="InterPro" id="IPR011009">
    <property type="entry name" value="Kinase-like_dom_sf"/>
</dbReference>
<accession>A0A0D2NKZ2</accession>
<dbReference type="GO" id="GO:0005524">
    <property type="term" value="F:ATP binding"/>
    <property type="evidence" value="ECO:0007669"/>
    <property type="project" value="InterPro"/>
</dbReference>
<organism evidence="2 3">
    <name type="scientific">Hypholoma sublateritium (strain FD-334 SS-4)</name>
    <dbReference type="NCBI Taxonomy" id="945553"/>
    <lineage>
        <taxon>Eukaryota</taxon>
        <taxon>Fungi</taxon>
        <taxon>Dikarya</taxon>
        <taxon>Basidiomycota</taxon>
        <taxon>Agaricomycotina</taxon>
        <taxon>Agaricomycetes</taxon>
        <taxon>Agaricomycetidae</taxon>
        <taxon>Agaricales</taxon>
        <taxon>Agaricineae</taxon>
        <taxon>Strophariaceae</taxon>
        <taxon>Hypholoma</taxon>
    </lineage>
</organism>
<evidence type="ECO:0000313" key="3">
    <source>
        <dbReference type="Proteomes" id="UP000054270"/>
    </source>
</evidence>
<keyword evidence="3" id="KW-1185">Reference proteome</keyword>
<protein>
    <recommendedName>
        <fullName evidence="1">Protein kinase domain-containing protein</fullName>
    </recommendedName>
</protein>
<dbReference type="OrthoDB" id="3224178at2759"/>
<evidence type="ECO:0000259" key="1">
    <source>
        <dbReference type="PROSITE" id="PS50011"/>
    </source>
</evidence>
<sequence>MGLSKTLQNIVLGLSSSLLSISGQLHFTLTRFFKFPKRRELPRCLSAWKLLGHDDDSPSYIENWSKLDTFFAHHGFTLWHRSDESNQSISGPPPAPSNYVFLPINQPKYVQTLSQFPVSNGLLHAARKDKRHYIIRVFTAGGEGLDTLNIMRLLTTQSPDNLLSNTHMLPMVEEIMYEDIVFGIFPLLGDRVQFAMMPLLRKSSVEDIVFMIMQALEAVIYIHGKNVAHRDLFMDNFLVEWVPESVLGQNWNRPRVYLIDFETAVHFRDDVDPSNRLVSGLPVPDSDRYQRARAPELLVSESHMYCPFRLDMWQFGFHLMQMFSKTGIAEIDTLWPPLMSENPADRPSAHEVFQKLGDFIAEVPPRMLQKAYTCDPIILHVPDWP</sequence>
<gene>
    <name evidence="2" type="ORF">HYPSUDRAFT_192504</name>
</gene>
<dbReference type="Proteomes" id="UP000054270">
    <property type="component" value="Unassembled WGS sequence"/>
</dbReference>
<dbReference type="GO" id="GO:0004672">
    <property type="term" value="F:protein kinase activity"/>
    <property type="evidence" value="ECO:0007669"/>
    <property type="project" value="InterPro"/>
</dbReference>
<dbReference type="Pfam" id="PF00069">
    <property type="entry name" value="Pkinase"/>
    <property type="match status" value="1"/>
</dbReference>
<dbReference type="SMART" id="SM00220">
    <property type="entry name" value="S_TKc"/>
    <property type="match status" value="1"/>
</dbReference>
<reference evidence="3" key="1">
    <citation type="submission" date="2014-04" db="EMBL/GenBank/DDBJ databases">
        <title>Evolutionary Origins and Diversification of the Mycorrhizal Mutualists.</title>
        <authorList>
            <consortium name="DOE Joint Genome Institute"/>
            <consortium name="Mycorrhizal Genomics Consortium"/>
            <person name="Kohler A."/>
            <person name="Kuo A."/>
            <person name="Nagy L.G."/>
            <person name="Floudas D."/>
            <person name="Copeland A."/>
            <person name="Barry K.W."/>
            <person name="Cichocki N."/>
            <person name="Veneault-Fourrey C."/>
            <person name="LaButti K."/>
            <person name="Lindquist E.A."/>
            <person name="Lipzen A."/>
            <person name="Lundell T."/>
            <person name="Morin E."/>
            <person name="Murat C."/>
            <person name="Riley R."/>
            <person name="Ohm R."/>
            <person name="Sun H."/>
            <person name="Tunlid A."/>
            <person name="Henrissat B."/>
            <person name="Grigoriev I.V."/>
            <person name="Hibbett D.S."/>
            <person name="Martin F."/>
        </authorList>
    </citation>
    <scope>NUCLEOTIDE SEQUENCE [LARGE SCALE GENOMIC DNA]</scope>
    <source>
        <strain evidence="3">FD-334 SS-4</strain>
    </source>
</reference>
<evidence type="ECO:0000313" key="2">
    <source>
        <dbReference type="EMBL" id="KJA17236.1"/>
    </source>
</evidence>
<dbReference type="EMBL" id="KN817607">
    <property type="protein sequence ID" value="KJA17236.1"/>
    <property type="molecule type" value="Genomic_DNA"/>
</dbReference>
<feature type="domain" description="Protein kinase" evidence="1">
    <location>
        <begin position="109"/>
        <end position="385"/>
    </location>
</feature>
<proteinExistence type="predicted"/>
<dbReference type="STRING" id="945553.A0A0D2NKZ2"/>
<dbReference type="AlphaFoldDB" id="A0A0D2NKZ2"/>
<dbReference type="PANTHER" id="PTHR44167">
    <property type="entry name" value="OVARIAN-SPECIFIC SERINE/THREONINE-PROTEIN KINASE LOK-RELATED"/>
    <property type="match status" value="1"/>
</dbReference>
<dbReference type="Gene3D" id="1.10.510.10">
    <property type="entry name" value="Transferase(Phosphotransferase) domain 1"/>
    <property type="match status" value="1"/>
</dbReference>
<dbReference type="PANTHER" id="PTHR44167:SF24">
    <property type="entry name" value="SERINE_THREONINE-PROTEIN KINASE CHK2"/>
    <property type="match status" value="1"/>
</dbReference>
<dbReference type="PROSITE" id="PS50011">
    <property type="entry name" value="PROTEIN_KINASE_DOM"/>
    <property type="match status" value="1"/>
</dbReference>
<dbReference type="InterPro" id="IPR000719">
    <property type="entry name" value="Prot_kinase_dom"/>
</dbReference>
<dbReference type="SUPFAM" id="SSF56112">
    <property type="entry name" value="Protein kinase-like (PK-like)"/>
    <property type="match status" value="1"/>
</dbReference>
<name>A0A0D2NKZ2_HYPSF</name>